<sequence length="62" mass="6212">MASGAEPALIGLALRSPDLDATVSAIRAAGGPISDPKPAVQGGRIATVWHGHLDWGLAIMGP</sequence>
<reference evidence="1 2" key="1">
    <citation type="submission" date="2017-02" db="EMBL/GenBank/DDBJ databases">
        <title>Complete genome sequences of Mycobacterium kansasii strains isolated from rhesus macaques.</title>
        <authorList>
            <person name="Panda A."/>
            <person name="Nagaraj S."/>
            <person name="Zhao X."/>
            <person name="Tettelin H."/>
            <person name="Detolla L.J."/>
        </authorList>
    </citation>
    <scope>NUCLEOTIDE SEQUENCE [LARGE SCALE GENOMIC DNA]</scope>
    <source>
        <strain evidence="1 2">11-3469</strain>
    </source>
</reference>
<comment type="caution">
    <text evidence="1">The sequence shown here is derived from an EMBL/GenBank/DDBJ whole genome shotgun (WGS) entry which is preliminary data.</text>
</comment>
<accession>A0A1V3XN97</accession>
<dbReference type="SUPFAM" id="SSF54593">
    <property type="entry name" value="Glyoxalase/Bleomycin resistance protein/Dihydroxybiphenyl dioxygenase"/>
    <property type="match status" value="1"/>
</dbReference>
<proteinExistence type="predicted"/>
<protein>
    <recommendedName>
        <fullName evidence="3">VOC domain-containing protein</fullName>
    </recommendedName>
</protein>
<dbReference type="AlphaFoldDB" id="A0A1V3XN97"/>
<name>A0A1V3XN97_MYCKA</name>
<evidence type="ECO:0000313" key="2">
    <source>
        <dbReference type="Proteomes" id="UP000188532"/>
    </source>
</evidence>
<evidence type="ECO:0008006" key="3">
    <source>
        <dbReference type="Google" id="ProtNLM"/>
    </source>
</evidence>
<dbReference type="Proteomes" id="UP000188532">
    <property type="component" value="Unassembled WGS sequence"/>
</dbReference>
<gene>
    <name evidence="1" type="ORF">BZL29_1786</name>
</gene>
<dbReference type="EMBL" id="MVBN01000002">
    <property type="protein sequence ID" value="OOK79941.1"/>
    <property type="molecule type" value="Genomic_DNA"/>
</dbReference>
<organism evidence="1 2">
    <name type="scientific">Mycobacterium kansasii</name>
    <dbReference type="NCBI Taxonomy" id="1768"/>
    <lineage>
        <taxon>Bacteria</taxon>
        <taxon>Bacillati</taxon>
        <taxon>Actinomycetota</taxon>
        <taxon>Actinomycetes</taxon>
        <taxon>Mycobacteriales</taxon>
        <taxon>Mycobacteriaceae</taxon>
        <taxon>Mycobacterium</taxon>
    </lineage>
</organism>
<evidence type="ECO:0000313" key="1">
    <source>
        <dbReference type="EMBL" id="OOK79941.1"/>
    </source>
</evidence>
<dbReference type="InterPro" id="IPR029068">
    <property type="entry name" value="Glyas_Bleomycin-R_OHBP_Dase"/>
</dbReference>